<dbReference type="GO" id="GO:0000155">
    <property type="term" value="F:phosphorelay sensor kinase activity"/>
    <property type="evidence" value="ECO:0007669"/>
    <property type="project" value="InterPro"/>
</dbReference>
<dbReference type="FunFam" id="3.30.565.10:FF:000078">
    <property type="entry name" value="Two-component sensor histidine kinase"/>
    <property type="match status" value="1"/>
</dbReference>
<evidence type="ECO:0000256" key="10">
    <source>
        <dbReference type="ARBA" id="ARBA00022840"/>
    </source>
</evidence>
<keyword evidence="4" id="KW-1003">Cell membrane</keyword>
<evidence type="ECO:0000256" key="7">
    <source>
        <dbReference type="ARBA" id="ARBA00022692"/>
    </source>
</evidence>
<dbReference type="Gene3D" id="3.30.450.20">
    <property type="entry name" value="PAS domain"/>
    <property type="match status" value="1"/>
</dbReference>
<dbReference type="Pfam" id="PF02518">
    <property type="entry name" value="HATPase_c"/>
    <property type="match status" value="1"/>
</dbReference>
<dbReference type="SMART" id="SM00387">
    <property type="entry name" value="HATPase_c"/>
    <property type="match status" value="1"/>
</dbReference>
<keyword evidence="6" id="KW-0808">Transferase</keyword>
<evidence type="ECO:0000259" key="20">
    <source>
        <dbReference type="PROSITE" id="PS50112"/>
    </source>
</evidence>
<dbReference type="EC" id="2.7.13.3" evidence="3"/>
<dbReference type="SUPFAM" id="SSF158472">
    <property type="entry name" value="HAMP domain-like"/>
    <property type="match status" value="1"/>
</dbReference>
<dbReference type="SUPFAM" id="SSF55785">
    <property type="entry name" value="PYP-like sensor domain (PAS domain)"/>
    <property type="match status" value="1"/>
</dbReference>
<dbReference type="Pfam" id="PF00512">
    <property type="entry name" value="HisKA"/>
    <property type="match status" value="1"/>
</dbReference>
<protein>
    <recommendedName>
        <fullName evidence="3">histidine kinase</fullName>
        <ecNumber evidence="3">2.7.13.3</ecNumber>
    </recommendedName>
</protein>
<dbReference type="InterPro" id="IPR003660">
    <property type="entry name" value="HAMP_dom"/>
</dbReference>
<comment type="catalytic activity">
    <reaction evidence="1">
        <text>ATP + protein L-histidine = ADP + protein N-phospho-L-histidine.</text>
        <dbReference type="EC" id="2.7.13.3"/>
    </reaction>
</comment>
<dbReference type="InterPro" id="IPR001610">
    <property type="entry name" value="PAC"/>
</dbReference>
<evidence type="ECO:0000256" key="14">
    <source>
        <dbReference type="PROSITE-ProRule" id="PRU00169"/>
    </source>
</evidence>
<feature type="domain" description="PAC" evidence="21">
    <location>
        <begin position="340"/>
        <end position="392"/>
    </location>
</feature>
<evidence type="ECO:0000256" key="13">
    <source>
        <dbReference type="ARBA" id="ARBA00023136"/>
    </source>
</evidence>
<dbReference type="InterPro" id="IPR003661">
    <property type="entry name" value="HisK_dim/P_dom"/>
</dbReference>
<dbReference type="SUPFAM" id="SSF103190">
    <property type="entry name" value="Sensory domain-like"/>
    <property type="match status" value="1"/>
</dbReference>
<dbReference type="CDD" id="cd00082">
    <property type="entry name" value="HisKA"/>
    <property type="match status" value="1"/>
</dbReference>
<evidence type="ECO:0000313" key="23">
    <source>
        <dbReference type="EMBL" id="CRH06086.1"/>
    </source>
</evidence>
<dbReference type="InterPro" id="IPR036097">
    <property type="entry name" value="HisK_dim/P_sf"/>
</dbReference>
<dbReference type="SUPFAM" id="SSF52172">
    <property type="entry name" value="CheY-like"/>
    <property type="match status" value="1"/>
</dbReference>
<dbReference type="InterPro" id="IPR003594">
    <property type="entry name" value="HATPase_dom"/>
</dbReference>
<dbReference type="SMART" id="SM00388">
    <property type="entry name" value="HisKA"/>
    <property type="match status" value="1"/>
</dbReference>
<evidence type="ECO:0000256" key="8">
    <source>
        <dbReference type="ARBA" id="ARBA00022741"/>
    </source>
</evidence>
<dbReference type="PROSITE" id="PS50110">
    <property type="entry name" value="RESPONSE_REGULATORY"/>
    <property type="match status" value="1"/>
</dbReference>
<evidence type="ECO:0000259" key="18">
    <source>
        <dbReference type="PROSITE" id="PS50109"/>
    </source>
</evidence>
<evidence type="ECO:0000259" key="21">
    <source>
        <dbReference type="PROSITE" id="PS50113"/>
    </source>
</evidence>
<keyword evidence="12" id="KW-0902">Two-component regulatory system</keyword>
<evidence type="ECO:0000256" key="2">
    <source>
        <dbReference type="ARBA" id="ARBA00004651"/>
    </source>
</evidence>
<dbReference type="PROSITE" id="PS50112">
    <property type="entry name" value="PAS"/>
    <property type="match status" value="1"/>
</dbReference>
<dbReference type="PANTHER" id="PTHR45339:SF1">
    <property type="entry name" value="HYBRID SIGNAL TRANSDUCTION HISTIDINE KINASE J"/>
    <property type="match status" value="1"/>
</dbReference>
<dbReference type="InterPro" id="IPR036890">
    <property type="entry name" value="HATPase_C_sf"/>
</dbReference>
<evidence type="ECO:0000256" key="1">
    <source>
        <dbReference type="ARBA" id="ARBA00000085"/>
    </source>
</evidence>
<dbReference type="PROSITE" id="PS50109">
    <property type="entry name" value="HIS_KIN"/>
    <property type="match status" value="1"/>
</dbReference>
<dbReference type="InterPro" id="IPR000700">
    <property type="entry name" value="PAS-assoc_C"/>
</dbReference>
<dbReference type="CDD" id="cd06225">
    <property type="entry name" value="HAMP"/>
    <property type="match status" value="1"/>
</dbReference>
<dbReference type="GO" id="GO:0005886">
    <property type="term" value="C:plasma membrane"/>
    <property type="evidence" value="ECO:0007669"/>
    <property type="project" value="UniProtKB-SubCell"/>
</dbReference>
<dbReference type="PANTHER" id="PTHR45339">
    <property type="entry name" value="HYBRID SIGNAL TRANSDUCTION HISTIDINE KINASE J"/>
    <property type="match status" value="1"/>
</dbReference>
<feature type="domain" description="PAS" evidence="20">
    <location>
        <begin position="265"/>
        <end position="310"/>
    </location>
</feature>
<evidence type="ECO:0000256" key="15">
    <source>
        <dbReference type="SAM" id="Coils"/>
    </source>
</evidence>
<dbReference type="CDD" id="cd17546">
    <property type="entry name" value="REC_hyHK_CKI1_RcsC-like"/>
    <property type="match status" value="1"/>
</dbReference>
<keyword evidence="11 17" id="KW-1133">Transmembrane helix</keyword>
<reference evidence="23" key="1">
    <citation type="submission" date="2015-04" db="EMBL/GenBank/DDBJ databases">
        <authorList>
            <person name="Syromyatnikov M.Y."/>
            <person name="Popov V.N."/>
        </authorList>
    </citation>
    <scope>NUCLEOTIDE SEQUENCE</scope>
    <source>
        <strain evidence="23">MO-1</strain>
    </source>
</reference>
<feature type="transmembrane region" description="Helical" evidence="17">
    <location>
        <begin position="17"/>
        <end position="37"/>
    </location>
</feature>
<evidence type="ECO:0000256" key="12">
    <source>
        <dbReference type="ARBA" id="ARBA00023012"/>
    </source>
</evidence>
<dbReference type="SMART" id="SM00448">
    <property type="entry name" value="REC"/>
    <property type="match status" value="1"/>
</dbReference>
<dbReference type="InterPro" id="IPR029151">
    <property type="entry name" value="Sensor-like_sf"/>
</dbReference>
<dbReference type="CDD" id="cd00130">
    <property type="entry name" value="PAS"/>
    <property type="match status" value="1"/>
</dbReference>
<organism evidence="23">
    <name type="scientific">Magnetococcus massalia (strain MO-1)</name>
    <dbReference type="NCBI Taxonomy" id="451514"/>
    <lineage>
        <taxon>Bacteria</taxon>
        <taxon>Pseudomonadati</taxon>
        <taxon>Pseudomonadota</taxon>
        <taxon>Magnetococcia</taxon>
        <taxon>Magnetococcales</taxon>
        <taxon>Magnetococcaceae</taxon>
        <taxon>Magnetococcus</taxon>
    </lineage>
</organism>
<dbReference type="Gene3D" id="1.10.287.130">
    <property type="match status" value="1"/>
</dbReference>
<keyword evidence="5 14" id="KW-0597">Phosphoprotein</keyword>
<feature type="region of interest" description="Disordered" evidence="16">
    <location>
        <begin position="780"/>
        <end position="802"/>
    </location>
</feature>
<evidence type="ECO:0000259" key="22">
    <source>
        <dbReference type="PROSITE" id="PS50885"/>
    </source>
</evidence>
<keyword evidence="9" id="KW-0418">Kinase</keyword>
<evidence type="ECO:0000256" key="4">
    <source>
        <dbReference type="ARBA" id="ARBA00022475"/>
    </source>
</evidence>
<dbReference type="SUPFAM" id="SSF47384">
    <property type="entry name" value="Homodimeric domain of signal transducing histidine kinase"/>
    <property type="match status" value="1"/>
</dbReference>
<dbReference type="Pfam" id="PF00072">
    <property type="entry name" value="Response_reg"/>
    <property type="match status" value="1"/>
</dbReference>
<evidence type="ECO:0000256" key="16">
    <source>
        <dbReference type="SAM" id="MobiDB-lite"/>
    </source>
</evidence>
<evidence type="ECO:0000256" key="3">
    <source>
        <dbReference type="ARBA" id="ARBA00012438"/>
    </source>
</evidence>
<evidence type="ECO:0000256" key="17">
    <source>
        <dbReference type="SAM" id="Phobius"/>
    </source>
</evidence>
<dbReference type="InterPro" id="IPR005467">
    <property type="entry name" value="His_kinase_dom"/>
</dbReference>
<sequence length="802" mass="88995">MNLWLRQLWSSSIRRQLMLGIALVHAVMMTLFIVDLVERQRTFLHEQAVAQATSLSHTLASNSISWVLAKDFIGLEEVLHSIDNYPDRRFAMVLDVDGKVLGHSNPERTGLYVADEVSLRLLNAPVAPMVLVENLRVIDVASPIVSGGHHVGWARISLGQERNRTGLQLVTYEGLLYTLLAIVVGTAFAFLMARGLTKGLYDLLSVVDQTRLGQRDLRVSSDRPDEIGQLAIGFNRMLDVLVDEERELRSTHLQLTDTIEALGASEAKFRRLVESLGKEYFLYTHDKEGIFTYLSPSIRTVIGYEQEEFMTHYAEYYTDNPINQQAIAYTEGSLQGIPQPSYDLEIRHKDGRSVLLEVMENPIFDENGVVTAVEGLAHDVTERRRAELELRLSKEQAEVANQAKSDFLSVMSHEIRTPMNVVVGMGDVLLEMGLTAEQRGYVERLQAAGNNLLELINQILDFSKIEAGRLELKSKTMAIRPLVEMAAGLLQMLAVGKGLTLTVVVDEAVPEWILVDGLRLRQVLVNLLSNAIKFTDEGQVTLKVEVLREGEKPPSLRFTVSDSGLGIIPQHLETIFDKFTQADAGITRRHGGTGLGLTLSRQLVELMGGEINVESEPGVGSTFHVTLPLHSAQPQPVLPTPGPTDALANSRALHILLAEDSEDNQLLIRTFLKNSSHRLTVADDGEAAVRQVREASFDLVFMDVQMPIMDGYTATRAIRQWEQERGRPRLPIVALTAHALEGEADRSTEAGCDMYLSKPIKKRRLLEVIQQIGASIVAQAQSGDTPSCPSHSTHEKLDKVVE</sequence>
<comment type="subcellular location">
    <subcellularLocation>
        <location evidence="2">Cell membrane</location>
        <topology evidence="2">Multi-pass membrane protein</topology>
    </subcellularLocation>
</comment>
<gene>
    <name evidence="23" type="ORF">MAGMO_1913</name>
</gene>
<feature type="transmembrane region" description="Helical" evidence="17">
    <location>
        <begin position="174"/>
        <end position="193"/>
    </location>
</feature>
<dbReference type="EMBL" id="LO017727">
    <property type="protein sequence ID" value="CRH06086.1"/>
    <property type="molecule type" value="Genomic_DNA"/>
</dbReference>
<keyword evidence="13 17" id="KW-0472">Membrane</keyword>
<dbReference type="InterPro" id="IPR001789">
    <property type="entry name" value="Sig_transdc_resp-reg_receiver"/>
</dbReference>
<dbReference type="PRINTS" id="PR00344">
    <property type="entry name" value="BCTRLSENSOR"/>
</dbReference>
<dbReference type="Pfam" id="PF17203">
    <property type="entry name" value="sCache_3_2"/>
    <property type="match status" value="1"/>
</dbReference>
<feature type="domain" description="Histidine kinase" evidence="18">
    <location>
        <begin position="410"/>
        <end position="631"/>
    </location>
</feature>
<dbReference type="SUPFAM" id="SSF55874">
    <property type="entry name" value="ATPase domain of HSP90 chaperone/DNA topoisomerase II/histidine kinase"/>
    <property type="match status" value="1"/>
</dbReference>
<feature type="domain" description="HAMP" evidence="22">
    <location>
        <begin position="194"/>
        <end position="246"/>
    </location>
</feature>
<evidence type="ECO:0000259" key="19">
    <source>
        <dbReference type="PROSITE" id="PS50110"/>
    </source>
</evidence>
<keyword evidence="10" id="KW-0067">ATP-binding</keyword>
<dbReference type="InterPro" id="IPR000014">
    <property type="entry name" value="PAS"/>
</dbReference>
<dbReference type="PROSITE" id="PS50885">
    <property type="entry name" value="HAMP"/>
    <property type="match status" value="1"/>
</dbReference>
<dbReference type="SMART" id="SM00304">
    <property type="entry name" value="HAMP"/>
    <property type="match status" value="1"/>
</dbReference>
<feature type="coiled-coil region" evidence="15">
    <location>
        <begin position="378"/>
        <end position="405"/>
    </location>
</feature>
<dbReference type="PROSITE" id="PS50113">
    <property type="entry name" value="PAC"/>
    <property type="match status" value="1"/>
</dbReference>
<feature type="modified residue" description="4-aspartylphosphate" evidence="14">
    <location>
        <position position="703"/>
    </location>
</feature>
<dbReference type="AlphaFoldDB" id="A0A1S7LJV2"/>
<dbReference type="Pfam" id="PF00672">
    <property type="entry name" value="HAMP"/>
    <property type="match status" value="1"/>
</dbReference>
<dbReference type="NCBIfam" id="TIGR00229">
    <property type="entry name" value="sensory_box"/>
    <property type="match status" value="1"/>
</dbReference>
<evidence type="ECO:0000256" key="11">
    <source>
        <dbReference type="ARBA" id="ARBA00022989"/>
    </source>
</evidence>
<dbReference type="InterPro" id="IPR033463">
    <property type="entry name" value="sCache_3"/>
</dbReference>
<keyword evidence="7 17" id="KW-0812">Transmembrane</keyword>
<dbReference type="SMART" id="SM00086">
    <property type="entry name" value="PAC"/>
    <property type="match status" value="1"/>
</dbReference>
<feature type="domain" description="Response regulatory" evidence="19">
    <location>
        <begin position="654"/>
        <end position="773"/>
    </location>
</feature>
<proteinExistence type="predicted"/>
<evidence type="ECO:0000256" key="5">
    <source>
        <dbReference type="ARBA" id="ARBA00022553"/>
    </source>
</evidence>
<accession>A0A1S7LJV2</accession>
<feature type="compositionally biased region" description="Polar residues" evidence="16">
    <location>
        <begin position="780"/>
        <end position="791"/>
    </location>
</feature>
<dbReference type="Gene3D" id="3.30.565.10">
    <property type="entry name" value="Histidine kinase-like ATPase, C-terminal domain"/>
    <property type="match status" value="1"/>
</dbReference>
<dbReference type="CDD" id="cd16922">
    <property type="entry name" value="HATPase_EvgS-ArcB-TorS-like"/>
    <property type="match status" value="1"/>
</dbReference>
<evidence type="ECO:0000256" key="9">
    <source>
        <dbReference type="ARBA" id="ARBA00022777"/>
    </source>
</evidence>
<dbReference type="GO" id="GO:0005524">
    <property type="term" value="F:ATP binding"/>
    <property type="evidence" value="ECO:0007669"/>
    <property type="project" value="UniProtKB-KW"/>
</dbReference>
<dbReference type="InterPro" id="IPR035965">
    <property type="entry name" value="PAS-like_dom_sf"/>
</dbReference>
<evidence type="ECO:0000256" key="6">
    <source>
        <dbReference type="ARBA" id="ARBA00022679"/>
    </source>
</evidence>
<dbReference type="Gene3D" id="3.40.50.2300">
    <property type="match status" value="1"/>
</dbReference>
<dbReference type="FunFam" id="1.10.287.130:FF:000002">
    <property type="entry name" value="Two-component osmosensing histidine kinase"/>
    <property type="match status" value="1"/>
</dbReference>
<name>A0A1S7LJV2_MAGMO</name>
<feature type="compositionally biased region" description="Basic and acidic residues" evidence="16">
    <location>
        <begin position="792"/>
        <end position="802"/>
    </location>
</feature>
<keyword evidence="15" id="KW-0175">Coiled coil</keyword>
<dbReference type="InterPro" id="IPR011006">
    <property type="entry name" value="CheY-like_superfamily"/>
</dbReference>
<dbReference type="Gene3D" id="6.10.340.10">
    <property type="match status" value="1"/>
</dbReference>
<dbReference type="InterPro" id="IPR004358">
    <property type="entry name" value="Sig_transdc_His_kin-like_C"/>
</dbReference>
<keyword evidence="8" id="KW-0547">Nucleotide-binding</keyword>